<dbReference type="AlphaFoldDB" id="A0A0C2NKR8"/>
<reference evidence="6 7" key="1">
    <citation type="journal article" date="2014" name="Genome Biol. Evol.">
        <title>The genome of the myxosporean Thelohanellus kitauei shows adaptations to nutrient acquisition within its fish host.</title>
        <authorList>
            <person name="Yang Y."/>
            <person name="Xiong J."/>
            <person name="Zhou Z."/>
            <person name="Huo F."/>
            <person name="Miao W."/>
            <person name="Ran C."/>
            <person name="Liu Y."/>
            <person name="Zhang J."/>
            <person name="Feng J."/>
            <person name="Wang M."/>
            <person name="Wang M."/>
            <person name="Wang L."/>
            <person name="Yao B."/>
        </authorList>
    </citation>
    <scope>NUCLEOTIDE SEQUENCE [LARGE SCALE GENOMIC DNA]</scope>
    <source>
        <strain evidence="6">Wuqing</strain>
    </source>
</reference>
<keyword evidence="5" id="KW-0812">Transmembrane</keyword>
<evidence type="ECO:0000256" key="3">
    <source>
        <dbReference type="ARBA" id="ARBA00022777"/>
    </source>
</evidence>
<comment type="caution">
    <text evidence="6">The sequence shown here is derived from an EMBL/GenBank/DDBJ whole genome shotgun (WGS) entry which is preliminary data.</text>
</comment>
<dbReference type="OrthoDB" id="10433159at2759"/>
<dbReference type="GO" id="GO:0004714">
    <property type="term" value="F:transmembrane receptor protein tyrosine kinase activity"/>
    <property type="evidence" value="ECO:0007669"/>
    <property type="project" value="UniProtKB-EC"/>
</dbReference>
<proteinExistence type="predicted"/>
<keyword evidence="3" id="KW-0418">Kinase</keyword>
<evidence type="ECO:0000256" key="2">
    <source>
        <dbReference type="ARBA" id="ARBA00022679"/>
    </source>
</evidence>
<dbReference type="SUPFAM" id="SSF48726">
    <property type="entry name" value="Immunoglobulin"/>
    <property type="match status" value="1"/>
</dbReference>
<evidence type="ECO:0000256" key="5">
    <source>
        <dbReference type="SAM" id="Phobius"/>
    </source>
</evidence>
<organism evidence="6 7">
    <name type="scientific">Thelohanellus kitauei</name>
    <name type="common">Myxosporean</name>
    <dbReference type="NCBI Taxonomy" id="669202"/>
    <lineage>
        <taxon>Eukaryota</taxon>
        <taxon>Metazoa</taxon>
        <taxon>Cnidaria</taxon>
        <taxon>Myxozoa</taxon>
        <taxon>Myxosporea</taxon>
        <taxon>Bivalvulida</taxon>
        <taxon>Platysporina</taxon>
        <taxon>Myxobolidae</taxon>
        <taxon>Thelohanellus</taxon>
    </lineage>
</organism>
<evidence type="ECO:0000256" key="1">
    <source>
        <dbReference type="ARBA" id="ARBA00011902"/>
    </source>
</evidence>
<keyword evidence="7" id="KW-1185">Reference proteome</keyword>
<evidence type="ECO:0000313" key="6">
    <source>
        <dbReference type="EMBL" id="KII74582.1"/>
    </source>
</evidence>
<evidence type="ECO:0000256" key="4">
    <source>
        <dbReference type="ARBA" id="ARBA00023137"/>
    </source>
</evidence>
<keyword evidence="4" id="KW-0829">Tyrosine-protein kinase</keyword>
<keyword evidence="5" id="KW-0472">Membrane</keyword>
<dbReference type="InterPro" id="IPR044912">
    <property type="entry name" value="Egfr_JX_dom"/>
</dbReference>
<keyword evidence="5" id="KW-1133">Transmembrane helix</keyword>
<dbReference type="EC" id="2.7.10.1" evidence="1"/>
<protein>
    <recommendedName>
        <fullName evidence="1">receptor protein-tyrosine kinase</fullName>
        <ecNumber evidence="1">2.7.10.1</ecNumber>
    </recommendedName>
</protein>
<keyword evidence="2" id="KW-0808">Transferase</keyword>
<dbReference type="Proteomes" id="UP000031668">
    <property type="component" value="Unassembled WGS sequence"/>
</dbReference>
<dbReference type="Gene3D" id="6.10.250.2930">
    <property type="match status" value="1"/>
</dbReference>
<dbReference type="EMBL" id="JWZT01000358">
    <property type="protein sequence ID" value="KII74582.1"/>
    <property type="molecule type" value="Genomic_DNA"/>
</dbReference>
<dbReference type="InterPro" id="IPR036179">
    <property type="entry name" value="Ig-like_dom_sf"/>
</dbReference>
<name>A0A0C2NKR8_THEKT</name>
<gene>
    <name evidence="6" type="ORF">RF11_16192</name>
</gene>
<feature type="transmembrane region" description="Helical" evidence="5">
    <location>
        <begin position="217"/>
        <end position="243"/>
    </location>
</feature>
<evidence type="ECO:0000313" key="7">
    <source>
        <dbReference type="Proteomes" id="UP000031668"/>
    </source>
</evidence>
<accession>A0A0C2NKR8</accession>
<sequence length="310" mass="34910">MKLINEALGTPIRFRYNNFENVDRLFCKYENSTLPFASYGPEQLGGSSRMLKTTSTDYQIVNSSIGINGYFGIKILGRIDRDDENVILCQYSTRFTIGSSQAINLFVIAPVKIKPFISPVNPMIGDTVTLGCIIEGYPYPTVEILTPKNTQYQAVQMNPPTTKLISYKYVVTIPNIDETWDNKRLYCYAIQTGGRTIEHYVAVHISNNDNNGNNPSLVISITLGLVGTLLLIILIACLIAMFIRRRSKKRQETVQNAYQARGNIIFDSVPNIEQIPVLRPNVPVEENQARIFRQPENPTNAYEVSRGAFI</sequence>